<dbReference type="RefSeq" id="WP_127051648.1">
    <property type="nucleotide sequence ID" value="NZ_RSCM01000001.1"/>
</dbReference>
<dbReference type="InterPro" id="IPR001296">
    <property type="entry name" value="Glyco_trans_1"/>
</dbReference>
<accession>A0A433V029</accession>
<gene>
    <name evidence="3" type="ORF">DSM107003_00210</name>
</gene>
<dbReference type="EMBL" id="RSCM01000001">
    <property type="protein sequence ID" value="RUS99437.1"/>
    <property type="molecule type" value="Genomic_DNA"/>
</dbReference>
<reference evidence="3 4" key="1">
    <citation type="journal article" date="2019" name="Genome Biol. Evol.">
        <title>Day and night: Metabolic profiles and evolutionary relationships of six axenic non-marine cyanobacteria.</title>
        <authorList>
            <person name="Will S.E."/>
            <person name="Henke P."/>
            <person name="Boedeker C."/>
            <person name="Huang S."/>
            <person name="Brinkmann H."/>
            <person name="Rohde M."/>
            <person name="Jarek M."/>
            <person name="Friedl T."/>
            <person name="Seufert S."/>
            <person name="Schumacher M."/>
            <person name="Overmann J."/>
            <person name="Neumann-Schaal M."/>
            <person name="Petersen J."/>
        </authorList>
    </citation>
    <scope>NUCLEOTIDE SEQUENCE [LARGE SCALE GENOMIC DNA]</scope>
    <source>
        <strain evidence="3 4">SAG 1403-4b</strain>
    </source>
</reference>
<dbReference type="GO" id="GO:0016757">
    <property type="term" value="F:glycosyltransferase activity"/>
    <property type="evidence" value="ECO:0007669"/>
    <property type="project" value="InterPro"/>
</dbReference>
<dbReference type="SUPFAM" id="SSF53756">
    <property type="entry name" value="UDP-Glycosyltransferase/glycogen phosphorylase"/>
    <property type="match status" value="1"/>
</dbReference>
<comment type="caution">
    <text evidence="3">The sequence shown here is derived from an EMBL/GenBank/DDBJ whole genome shotgun (WGS) entry which is preliminary data.</text>
</comment>
<keyword evidence="3" id="KW-0808">Transferase</keyword>
<evidence type="ECO:0000313" key="3">
    <source>
        <dbReference type="EMBL" id="RUS99437.1"/>
    </source>
</evidence>
<evidence type="ECO:0000259" key="2">
    <source>
        <dbReference type="Pfam" id="PF13439"/>
    </source>
</evidence>
<dbReference type="PANTHER" id="PTHR45947">
    <property type="entry name" value="SULFOQUINOVOSYL TRANSFERASE SQD2"/>
    <property type="match status" value="1"/>
</dbReference>
<protein>
    <submittedName>
        <fullName evidence="3">Glycosyl transferase family 1</fullName>
    </submittedName>
</protein>
<dbReference type="AlphaFoldDB" id="A0A433V029"/>
<dbReference type="PANTHER" id="PTHR45947:SF14">
    <property type="entry name" value="SLL1723 PROTEIN"/>
    <property type="match status" value="1"/>
</dbReference>
<sequence length="396" mass="44939">MKPTVIIYRDQLIPYSETFIPAQVENFSSHTGFYVGNTRLSSAKSMISPNKTIILGELVSPPELWKTAYKLAEFCHPNWIKHLQALSPILIHAHFGLDGVLALPLAKKLNIPLIVTFHGYYATADIDLTQRKTWYDYSLDYLKRRGQFFRELYVRKRNRLFQEADCFIAVSEFIRSKLIEKGCPPEKIKVHYIGIDIDKFTSVPKIQREPVVLFVGRFVEKKGCEYLIRAMTQVQKIMPNVELVMIGDGPLRSTLENIAANSLNRYRFLGVQPPEIVKEWMTRSLLLCAPSITTLQGESEGLPIVILEAMAMGLPVVSSIHAGIPEAIIHEQTGLLTQERDWETIAKSILNLLENQQLRDSLAIAGRSCVEQKFNLKSNTAKLEEIYNIQHSINAG</sequence>
<keyword evidence="4" id="KW-1185">Reference proteome</keyword>
<feature type="domain" description="Glycosyltransferase subfamily 4-like N-terminal" evidence="2">
    <location>
        <begin position="58"/>
        <end position="198"/>
    </location>
</feature>
<proteinExistence type="predicted"/>
<dbReference type="InterPro" id="IPR050194">
    <property type="entry name" value="Glycosyltransferase_grp1"/>
</dbReference>
<dbReference type="Proteomes" id="UP000276103">
    <property type="component" value="Unassembled WGS sequence"/>
</dbReference>
<dbReference type="Gene3D" id="3.40.50.2000">
    <property type="entry name" value="Glycogen Phosphorylase B"/>
    <property type="match status" value="2"/>
</dbReference>
<name>A0A433V029_ANAVA</name>
<feature type="domain" description="Glycosyl transferase family 1" evidence="1">
    <location>
        <begin position="203"/>
        <end position="367"/>
    </location>
</feature>
<organism evidence="3 4">
    <name type="scientific">Trichormus variabilis SAG 1403-4b</name>
    <dbReference type="NCBI Taxonomy" id="447716"/>
    <lineage>
        <taxon>Bacteria</taxon>
        <taxon>Bacillati</taxon>
        <taxon>Cyanobacteriota</taxon>
        <taxon>Cyanophyceae</taxon>
        <taxon>Nostocales</taxon>
        <taxon>Nostocaceae</taxon>
        <taxon>Trichormus</taxon>
    </lineage>
</organism>
<evidence type="ECO:0000259" key="1">
    <source>
        <dbReference type="Pfam" id="PF00534"/>
    </source>
</evidence>
<dbReference type="OrthoDB" id="73743at2"/>
<evidence type="ECO:0000313" key="4">
    <source>
        <dbReference type="Proteomes" id="UP000276103"/>
    </source>
</evidence>
<dbReference type="InterPro" id="IPR028098">
    <property type="entry name" value="Glyco_trans_4-like_N"/>
</dbReference>
<dbReference type="Pfam" id="PF13439">
    <property type="entry name" value="Glyco_transf_4"/>
    <property type="match status" value="1"/>
</dbReference>
<dbReference type="Pfam" id="PF00534">
    <property type="entry name" value="Glycos_transf_1"/>
    <property type="match status" value="1"/>
</dbReference>